<accession>I4BBF8</accession>
<dbReference type="Proteomes" id="UP000006048">
    <property type="component" value="Chromosome"/>
</dbReference>
<evidence type="ECO:0000256" key="1">
    <source>
        <dbReference type="SAM" id="Coils"/>
    </source>
</evidence>
<name>I4BBF8_TURPD</name>
<reference evidence="2 3" key="1">
    <citation type="submission" date="2012-06" db="EMBL/GenBank/DDBJ databases">
        <title>The complete chromosome of genome of Turneriella parva DSM 21527.</title>
        <authorList>
            <consortium name="US DOE Joint Genome Institute (JGI-PGF)"/>
            <person name="Lucas S."/>
            <person name="Han J."/>
            <person name="Lapidus A."/>
            <person name="Bruce D."/>
            <person name="Goodwin L."/>
            <person name="Pitluck S."/>
            <person name="Peters L."/>
            <person name="Kyrpides N."/>
            <person name="Mavromatis K."/>
            <person name="Ivanova N."/>
            <person name="Mikhailova N."/>
            <person name="Chertkov O."/>
            <person name="Detter J.C."/>
            <person name="Tapia R."/>
            <person name="Han C."/>
            <person name="Land M."/>
            <person name="Hauser L."/>
            <person name="Markowitz V."/>
            <person name="Cheng J.-F."/>
            <person name="Hugenholtz P."/>
            <person name="Woyke T."/>
            <person name="Wu D."/>
            <person name="Gronow S."/>
            <person name="Wellnitz S."/>
            <person name="Brambilla E."/>
            <person name="Klenk H.-P."/>
            <person name="Eisen J.A."/>
        </authorList>
    </citation>
    <scope>NUCLEOTIDE SEQUENCE [LARGE SCALE GENOMIC DNA]</scope>
    <source>
        <strain evidence="3">ATCC BAA-1111 / DSM 21527 / NCTC 11395 / H</strain>
    </source>
</reference>
<dbReference type="KEGG" id="tpx:Turpa_3981"/>
<evidence type="ECO:0000313" key="3">
    <source>
        <dbReference type="Proteomes" id="UP000006048"/>
    </source>
</evidence>
<organism evidence="2 3">
    <name type="scientific">Turneriella parva (strain ATCC BAA-1111 / DSM 21527 / NCTC 11395 / H)</name>
    <name type="common">Leptospira parva</name>
    <dbReference type="NCBI Taxonomy" id="869212"/>
    <lineage>
        <taxon>Bacteria</taxon>
        <taxon>Pseudomonadati</taxon>
        <taxon>Spirochaetota</taxon>
        <taxon>Spirochaetia</taxon>
        <taxon>Leptospirales</taxon>
        <taxon>Leptospiraceae</taxon>
        <taxon>Turneriella</taxon>
    </lineage>
</organism>
<keyword evidence="3" id="KW-1185">Reference proteome</keyword>
<dbReference type="HOGENOM" id="CLU_361663_0_0_12"/>
<sequence>MLALGVRAEAVPWREKGAIRFASSLPKRLIDSIMAQGNWNLLFQEGPFAEFQRQIAIANYFALRGESGDAEQYFKKAESALTIAYASLRGKYDWPRLPQGLVAKDLPWGENRETFQDFVLCSLQLYLESGLRAHESGKIDFEAIEPALANAERQLSASIRQKDADLFAFVSLLQDALKIRQARQLNALEKADRFAERSSLESGGGKNYWNRRAFLFRIFENIHHGNLGRARAMADDLYQRQGDQLDPLAAARIYVATAAYDEAEKICEAALRSNDQKLAENQINYIRHSVLLQNLQLLRRQYESAERTAKQTAEHLQAIFESGVTANEERVALRRSLRDQQLRSLMFAFLHDRRCPAANEFTDTLEMEPEWRVKARLFYENCGLGHDRLWWQAIVTTPGAGSEISAIAAYADRRLTEKMAAGSDLLRLLLNHQLLIGARPKGPVAANAVTAYLQLAPDYPADFLFLDWGIVAPEIADAELIALLPQKLESRQALKIFTALHRNYAARITRGAPLNLFVPPDAARLSRHNSGRALDQVRPEPSAPEAFRVQHSLRYGGDNVEIFYDRTTGRLSQNSSAAPAVVNFGKLGVQVKSTAQRQYLAPLYFWCENCRATSERPARLFVDRGADRAWRTTFAEIADTFSLTLEYNSLDACGLETVPANDTLLLNGGTRTTMLQRCPWRSTNLVIDEGARTSPMAAQMLLTLGWRSDLSAITLPAAAPVPMRTALLYDFFQRKNRRGMPSTTAFQESYSRAEKSFSADSAFERIQFYESLD</sequence>
<dbReference type="EMBL" id="CP002959">
    <property type="protein sequence ID" value="AFM14615.1"/>
    <property type="molecule type" value="Genomic_DNA"/>
</dbReference>
<protein>
    <submittedName>
        <fullName evidence="2">Uncharacterized protein</fullName>
    </submittedName>
</protein>
<dbReference type="PATRIC" id="fig|869212.3.peg.4016"/>
<feature type="coiled-coil region" evidence="1">
    <location>
        <begin position="288"/>
        <end position="315"/>
    </location>
</feature>
<evidence type="ECO:0000313" key="2">
    <source>
        <dbReference type="EMBL" id="AFM14615.1"/>
    </source>
</evidence>
<gene>
    <name evidence="2" type="ordered locus">Turpa_3981</name>
</gene>
<proteinExistence type="predicted"/>
<dbReference type="RefSeq" id="WP_014805091.1">
    <property type="nucleotide sequence ID" value="NC_018020.1"/>
</dbReference>
<dbReference type="STRING" id="869212.Turpa_3981"/>
<dbReference type="AlphaFoldDB" id="I4BBF8"/>
<keyword evidence="1" id="KW-0175">Coiled coil</keyword>